<evidence type="ECO:0000256" key="2">
    <source>
        <dbReference type="ARBA" id="ARBA00022475"/>
    </source>
</evidence>
<keyword evidence="5 6" id="KW-0472">Membrane</keyword>
<dbReference type="Pfam" id="PF03739">
    <property type="entry name" value="LptF_LptG"/>
    <property type="match status" value="1"/>
</dbReference>
<comment type="subcellular location">
    <subcellularLocation>
        <location evidence="1">Cell membrane</location>
        <topology evidence="1">Multi-pass membrane protein</topology>
    </subcellularLocation>
</comment>
<dbReference type="InterPro" id="IPR005495">
    <property type="entry name" value="LptG/LptF_permease"/>
</dbReference>
<evidence type="ECO:0000256" key="1">
    <source>
        <dbReference type="ARBA" id="ARBA00004651"/>
    </source>
</evidence>
<feature type="transmembrane region" description="Helical" evidence="6">
    <location>
        <begin position="532"/>
        <end position="550"/>
    </location>
</feature>
<protein>
    <submittedName>
        <fullName evidence="7">LptF/LptG family permease</fullName>
    </submittedName>
</protein>
<feature type="transmembrane region" description="Helical" evidence="6">
    <location>
        <begin position="97"/>
        <end position="118"/>
    </location>
</feature>
<feature type="transmembrane region" description="Helical" evidence="6">
    <location>
        <begin position="505"/>
        <end position="525"/>
    </location>
</feature>
<comment type="caution">
    <text evidence="7">The sequence shown here is derived from an EMBL/GenBank/DDBJ whole genome shotgun (WGS) entry which is preliminary data.</text>
</comment>
<keyword evidence="4 6" id="KW-1133">Transmembrane helix</keyword>
<evidence type="ECO:0000256" key="5">
    <source>
        <dbReference type="ARBA" id="ARBA00023136"/>
    </source>
</evidence>
<organism evidence="7">
    <name type="scientific">Gracilinema caldarium</name>
    <dbReference type="NCBI Taxonomy" id="215591"/>
    <lineage>
        <taxon>Bacteria</taxon>
        <taxon>Pseudomonadati</taxon>
        <taxon>Spirochaetota</taxon>
        <taxon>Spirochaetia</taxon>
        <taxon>Spirochaetales</taxon>
        <taxon>Breznakiellaceae</taxon>
        <taxon>Gracilinema</taxon>
    </lineage>
</organism>
<dbReference type="GO" id="GO:0005886">
    <property type="term" value="C:plasma membrane"/>
    <property type="evidence" value="ECO:0007669"/>
    <property type="project" value="UniProtKB-SubCell"/>
</dbReference>
<name>A0A7C3IIK0_9SPIR</name>
<evidence type="ECO:0000256" key="6">
    <source>
        <dbReference type="SAM" id="Phobius"/>
    </source>
</evidence>
<accession>A0A7C3IIK0</accession>
<gene>
    <name evidence="7" type="ORF">ENS59_12595</name>
</gene>
<sequence>MPIDKEKPIPIVPILAVYTLVTLALLLGKQLFLSPEPAPLSIFTVSWPIYGALIELISLFPVLIFSAIASTFAFSIFEDQNQSRFSPQFFSKMVKPLITIIGATAIYGILLLLFQPMLFDTRYRMQTQAQLFNDAKNKAEEEINRGDWKEAAIHLAICERIWKQSKETQTLRDKLAVAQEKERAKQVDMEHPTPEKGYIETPEGLIPLLSGQRGPVTIREALNLAELNLQRNNPFDAHWYASVAKKMAKPGSPEEIEATRLATQAWNIISELKPDPKQKKEYQLYKKKLEGYNAIQSGDYIQAYYIFNSLTKEIPSDPDVKKYMETALAGTKKIAFFQDEVVKAVGETLSYGIFTIPIRDSQGSNLGLGILRADSLTMLSDVSYGTKVLFQILNSSGAVLRSVQSDYVKWSPFSEQNNRTKTLMLLKAIDKNNKNRFWDPQWSGDTKSKETFLVLDISYEDFLLASHAQTNSRNLSIVELFNAQQRLSSFGFIPQTFQLELLNRIMDPFLCLVLSLFILTLSWRLRPLKKPGLIAFPMFIILPVVSFLILEGSRMLGTIINTALLLHFALPLTVIICIINELVLIFLAVLFLAGQRS</sequence>
<evidence type="ECO:0000313" key="7">
    <source>
        <dbReference type="EMBL" id="HFH30324.1"/>
    </source>
</evidence>
<feature type="transmembrane region" description="Helical" evidence="6">
    <location>
        <begin position="12"/>
        <end position="32"/>
    </location>
</feature>
<evidence type="ECO:0000256" key="4">
    <source>
        <dbReference type="ARBA" id="ARBA00022989"/>
    </source>
</evidence>
<keyword evidence="2" id="KW-1003">Cell membrane</keyword>
<reference evidence="7" key="1">
    <citation type="journal article" date="2020" name="mSystems">
        <title>Genome- and Community-Level Interaction Insights into Carbon Utilization and Element Cycling Functions of Hydrothermarchaeota in Hydrothermal Sediment.</title>
        <authorList>
            <person name="Zhou Z."/>
            <person name="Liu Y."/>
            <person name="Xu W."/>
            <person name="Pan J."/>
            <person name="Luo Z.H."/>
            <person name="Li M."/>
        </authorList>
    </citation>
    <scope>NUCLEOTIDE SEQUENCE [LARGE SCALE GENOMIC DNA]</scope>
    <source>
        <strain evidence="7">SpSt-503</strain>
    </source>
</reference>
<dbReference type="EMBL" id="DSVL01000385">
    <property type="protein sequence ID" value="HFH30324.1"/>
    <property type="molecule type" value="Genomic_DNA"/>
</dbReference>
<proteinExistence type="predicted"/>
<feature type="transmembrane region" description="Helical" evidence="6">
    <location>
        <begin position="52"/>
        <end position="77"/>
    </location>
</feature>
<evidence type="ECO:0000256" key="3">
    <source>
        <dbReference type="ARBA" id="ARBA00022692"/>
    </source>
</evidence>
<keyword evidence="3 6" id="KW-0812">Transmembrane</keyword>
<feature type="transmembrane region" description="Helical" evidence="6">
    <location>
        <begin position="570"/>
        <end position="593"/>
    </location>
</feature>
<dbReference type="AlphaFoldDB" id="A0A7C3IIK0"/>